<evidence type="ECO:0000313" key="2">
    <source>
        <dbReference type="Proteomes" id="UP001396334"/>
    </source>
</evidence>
<name>A0ABR2REQ1_9ROSI</name>
<reference evidence="1 2" key="1">
    <citation type="journal article" date="2024" name="G3 (Bethesda)">
        <title>Genome assembly of Hibiscus sabdariffa L. provides insights into metabolisms of medicinal natural products.</title>
        <authorList>
            <person name="Kim T."/>
        </authorList>
    </citation>
    <scope>NUCLEOTIDE SEQUENCE [LARGE SCALE GENOMIC DNA]</scope>
    <source>
        <strain evidence="1">TK-2024</strain>
        <tissue evidence="1">Old leaves</tissue>
    </source>
</reference>
<organism evidence="1 2">
    <name type="scientific">Hibiscus sabdariffa</name>
    <name type="common">roselle</name>
    <dbReference type="NCBI Taxonomy" id="183260"/>
    <lineage>
        <taxon>Eukaryota</taxon>
        <taxon>Viridiplantae</taxon>
        <taxon>Streptophyta</taxon>
        <taxon>Embryophyta</taxon>
        <taxon>Tracheophyta</taxon>
        <taxon>Spermatophyta</taxon>
        <taxon>Magnoliopsida</taxon>
        <taxon>eudicotyledons</taxon>
        <taxon>Gunneridae</taxon>
        <taxon>Pentapetalae</taxon>
        <taxon>rosids</taxon>
        <taxon>malvids</taxon>
        <taxon>Malvales</taxon>
        <taxon>Malvaceae</taxon>
        <taxon>Malvoideae</taxon>
        <taxon>Hibiscus</taxon>
    </lineage>
</organism>
<accession>A0ABR2REQ1</accession>
<dbReference type="EMBL" id="JBBPBN010000023">
    <property type="protein sequence ID" value="KAK9011428.1"/>
    <property type="molecule type" value="Genomic_DNA"/>
</dbReference>
<keyword evidence="2" id="KW-1185">Reference proteome</keyword>
<gene>
    <name evidence="1" type="ORF">V6N11_044279</name>
</gene>
<dbReference type="Proteomes" id="UP001396334">
    <property type="component" value="Unassembled WGS sequence"/>
</dbReference>
<sequence>MLPYKHRPYAQYDVAWRMLFRPRKMCLKLESWPRITDRSGASKRTLFSLELGWFEPGGVEVGSKTEASVQNTIAE</sequence>
<evidence type="ECO:0000313" key="1">
    <source>
        <dbReference type="EMBL" id="KAK9011428.1"/>
    </source>
</evidence>
<comment type="caution">
    <text evidence="1">The sequence shown here is derived from an EMBL/GenBank/DDBJ whole genome shotgun (WGS) entry which is preliminary data.</text>
</comment>
<protein>
    <submittedName>
        <fullName evidence="1">Uncharacterized protein</fullName>
    </submittedName>
</protein>
<proteinExistence type="predicted"/>